<dbReference type="InterPro" id="IPR043502">
    <property type="entry name" value="DNA/RNA_pol_sf"/>
</dbReference>
<dbReference type="KEGG" id="pgm:PGRAT_28635"/>
<dbReference type="HOGENOM" id="CLU_2808337_0_0_9"/>
<dbReference type="eggNOG" id="COG3344">
    <property type="taxonomic scope" value="Bacteria"/>
</dbReference>
<dbReference type="SUPFAM" id="SSF56672">
    <property type="entry name" value="DNA/RNA polymerases"/>
    <property type="match status" value="1"/>
</dbReference>
<name>A0A089NPU3_9BACL</name>
<protein>
    <recommendedName>
        <fullName evidence="3">Reverse transcriptase domain-containing protein</fullName>
    </recommendedName>
</protein>
<accession>A0A089NPU3</accession>
<keyword evidence="2" id="KW-1185">Reference proteome</keyword>
<dbReference type="EMBL" id="CP009287">
    <property type="protein sequence ID" value="AIQ71119.1"/>
    <property type="molecule type" value="Genomic_DNA"/>
</dbReference>
<evidence type="ECO:0000313" key="2">
    <source>
        <dbReference type="Proteomes" id="UP000029500"/>
    </source>
</evidence>
<dbReference type="AlphaFoldDB" id="A0A089NPU3"/>
<organism evidence="1 2">
    <name type="scientific">Paenibacillus graminis</name>
    <dbReference type="NCBI Taxonomy" id="189425"/>
    <lineage>
        <taxon>Bacteria</taxon>
        <taxon>Bacillati</taxon>
        <taxon>Bacillota</taxon>
        <taxon>Bacilli</taxon>
        <taxon>Bacillales</taxon>
        <taxon>Paenibacillaceae</taxon>
        <taxon>Paenibacillus</taxon>
    </lineage>
</organism>
<dbReference type="Proteomes" id="UP000029500">
    <property type="component" value="Chromosome"/>
</dbReference>
<reference evidence="1 2" key="1">
    <citation type="submission" date="2014-08" db="EMBL/GenBank/DDBJ databases">
        <title>Comparative genomics of the Paenibacillus odorifer group.</title>
        <authorList>
            <person name="den Bakker H.C."/>
            <person name="Tsai Y.-C."/>
            <person name="Martin N."/>
            <person name="Korlach J."/>
            <person name="Wiedmann M."/>
        </authorList>
    </citation>
    <scope>NUCLEOTIDE SEQUENCE [LARGE SCALE GENOMIC DNA]</scope>
    <source>
        <strain evidence="1 2">DSM 15220</strain>
    </source>
</reference>
<evidence type="ECO:0000313" key="1">
    <source>
        <dbReference type="EMBL" id="AIQ71119.1"/>
    </source>
</evidence>
<gene>
    <name evidence="1" type="ORF">PGRAT_28635</name>
</gene>
<sequence>MEKGTVRRSDLGTPQGGVISPLLANIYLNYFDILWERHGSGIGELMVCEEEATLTLDRIDPRGQVPG</sequence>
<proteinExistence type="predicted"/>
<evidence type="ECO:0008006" key="3">
    <source>
        <dbReference type="Google" id="ProtNLM"/>
    </source>
</evidence>